<dbReference type="EC" id="3.1.3.16" evidence="4"/>
<dbReference type="Gramene" id="TraesCS4B03G0520500.1">
    <property type="protein sequence ID" value="TraesCS4B03G0520500.1.CDS"/>
    <property type="gene ID" value="TraesCS4B03G0520500"/>
</dbReference>
<name>A0A3B6IRF3_WHEAT</name>
<evidence type="ECO:0000313" key="15">
    <source>
        <dbReference type="EnsemblPlants" id="TraesCS4B02G184100.1"/>
    </source>
</evidence>
<gene>
    <name evidence="15" type="primary">LOC123094886</name>
</gene>
<feature type="domain" description="PPM-type phosphatase" evidence="14">
    <location>
        <begin position="32"/>
        <end position="337"/>
    </location>
</feature>
<dbReference type="GO" id="GO:0007165">
    <property type="term" value="P:signal transduction"/>
    <property type="evidence" value="ECO:0000318"/>
    <property type="project" value="GO_Central"/>
</dbReference>
<dbReference type="OrthoDB" id="10264738at2759"/>
<dbReference type="PANTHER" id="PTHR13832">
    <property type="entry name" value="PROTEIN PHOSPHATASE 2C"/>
    <property type="match status" value="1"/>
</dbReference>
<evidence type="ECO:0000256" key="4">
    <source>
        <dbReference type="ARBA" id="ARBA00013081"/>
    </source>
</evidence>
<evidence type="ECO:0000256" key="1">
    <source>
        <dbReference type="ARBA" id="ARBA00001936"/>
    </source>
</evidence>
<dbReference type="RefSeq" id="XP_044372691.1">
    <property type="nucleotide sequence ID" value="XM_044516756.1"/>
</dbReference>
<dbReference type="InterPro" id="IPR000222">
    <property type="entry name" value="PP2C_BS"/>
</dbReference>
<reference evidence="15" key="2">
    <citation type="submission" date="2018-10" db="UniProtKB">
        <authorList>
            <consortium name="EnsemblPlants"/>
        </authorList>
    </citation>
    <scope>IDENTIFICATION</scope>
</reference>
<dbReference type="OMA" id="NEEICEF"/>
<organism evidence="15">
    <name type="scientific">Triticum aestivum</name>
    <name type="common">Wheat</name>
    <dbReference type="NCBI Taxonomy" id="4565"/>
    <lineage>
        <taxon>Eukaryota</taxon>
        <taxon>Viridiplantae</taxon>
        <taxon>Streptophyta</taxon>
        <taxon>Embryophyta</taxon>
        <taxon>Tracheophyta</taxon>
        <taxon>Spermatophyta</taxon>
        <taxon>Magnoliopsida</taxon>
        <taxon>Liliopsida</taxon>
        <taxon>Poales</taxon>
        <taxon>Poaceae</taxon>
        <taxon>BOP clade</taxon>
        <taxon>Pooideae</taxon>
        <taxon>Triticodae</taxon>
        <taxon>Triticeae</taxon>
        <taxon>Triticinae</taxon>
        <taxon>Triticum</taxon>
    </lineage>
</organism>
<protein>
    <recommendedName>
        <fullName evidence="4">protein-serine/threonine phosphatase</fullName>
        <ecNumber evidence="4">3.1.3.16</ecNumber>
    </recommendedName>
</protein>
<dbReference type="Gramene" id="TraesROB_scaffold_024414_01G000300.1">
    <property type="protein sequence ID" value="TraesROB_scaffold_024414_01G000300.1"/>
    <property type="gene ID" value="TraesROB_scaffold_024414_01G000300"/>
</dbReference>
<keyword evidence="6 12" id="KW-0378">Hydrolase</keyword>
<evidence type="ECO:0000256" key="5">
    <source>
        <dbReference type="ARBA" id="ARBA00022723"/>
    </source>
</evidence>
<sequence length="404" mass="44603">MVFILKSFRKANPAMGDATTKCSAGEENDRIKYAMSSMKGFRDEMEDALTAVLDLDGYSSTSFFGVYDGHGGADVALYCSRQFHIELTKEPDYGNNLRTALEHVYFRIDKKLKRSDEWKREPAHPPVNRTWKNLLRAALCDPKERYVPPLQEGTTACVALIRGNQIIVGNIGDSRCVLSRNGQANDLSTDHKPDHQQERARIERAGGQVTRDENPQRDITGRLVSMDLGIHRIGGKLAISRAIGDFQYKQNKTLSPAEQIVTCSPDIRTVDITDDTEFLIIASDGIWDVKSSQEAVDFVRQRLQSGETNLRAICERLLDSCLGRRMSDNMSVIVVEFKAGARANPTATAEARADEIEVNIEVGQSSSANVEGGQPSNGNDDDDGSVNGCIGCFGRLDMFEAGED</sequence>
<dbReference type="Gramene" id="TraesARI4B03G02364460.1">
    <property type="protein sequence ID" value="TraesARI4B03G02364460.1"/>
    <property type="gene ID" value="TraesARI4B03G02364460"/>
</dbReference>
<dbReference type="CDD" id="cd00143">
    <property type="entry name" value="PP2Cc"/>
    <property type="match status" value="1"/>
</dbReference>
<dbReference type="Gramene" id="TraesWEE_scaffold_008085_01G000300.1">
    <property type="protein sequence ID" value="TraesWEE_scaffold_008085_01G000300.1"/>
    <property type="gene ID" value="TraesWEE_scaffold_008085_01G000300"/>
</dbReference>
<evidence type="ECO:0000256" key="10">
    <source>
        <dbReference type="ARBA" id="ARBA00047761"/>
    </source>
</evidence>
<dbReference type="STRING" id="4565.A0A3B6IRF3"/>
<evidence type="ECO:0000256" key="8">
    <source>
        <dbReference type="ARBA" id="ARBA00022912"/>
    </source>
</evidence>
<comment type="catalytic activity">
    <reaction evidence="10">
        <text>O-phospho-L-seryl-[protein] + H2O = L-seryl-[protein] + phosphate</text>
        <dbReference type="Rhea" id="RHEA:20629"/>
        <dbReference type="Rhea" id="RHEA-COMP:9863"/>
        <dbReference type="Rhea" id="RHEA-COMP:11604"/>
        <dbReference type="ChEBI" id="CHEBI:15377"/>
        <dbReference type="ChEBI" id="CHEBI:29999"/>
        <dbReference type="ChEBI" id="CHEBI:43474"/>
        <dbReference type="ChEBI" id="CHEBI:83421"/>
        <dbReference type="EC" id="3.1.3.16"/>
    </reaction>
</comment>
<accession>A0A3B6IRF3</accession>
<dbReference type="SUPFAM" id="SSF81606">
    <property type="entry name" value="PP2C-like"/>
    <property type="match status" value="1"/>
</dbReference>
<dbReference type="Gramene" id="TraesCS4B02G184100.1">
    <property type="protein sequence ID" value="TraesCS4B02G184100.1"/>
    <property type="gene ID" value="TraesCS4B02G184100"/>
</dbReference>
<evidence type="ECO:0000313" key="16">
    <source>
        <dbReference type="Proteomes" id="UP000019116"/>
    </source>
</evidence>
<dbReference type="Gramene" id="TraesKAR4B01G0271590.1">
    <property type="protein sequence ID" value="cds.TraesKAR4B01G0271590.1"/>
    <property type="gene ID" value="TraesKAR4B01G0271590"/>
</dbReference>
<dbReference type="Gramene" id="TraesCLE_scaffold_034310_01G000100.1">
    <property type="protein sequence ID" value="TraesCLE_scaffold_034310_01G000100.1"/>
    <property type="gene ID" value="TraesCLE_scaffold_034310_01G000100"/>
</dbReference>
<dbReference type="Gramene" id="TraesSYM4B03G02353390.1">
    <property type="protein sequence ID" value="TraesSYM4B03G02353390.1"/>
    <property type="gene ID" value="TraesSYM4B03G02353390"/>
</dbReference>
<dbReference type="SMART" id="SM00332">
    <property type="entry name" value="PP2Cc"/>
    <property type="match status" value="1"/>
</dbReference>
<dbReference type="PROSITE" id="PS01032">
    <property type="entry name" value="PPM_1"/>
    <property type="match status" value="1"/>
</dbReference>
<evidence type="ECO:0000256" key="7">
    <source>
        <dbReference type="ARBA" id="ARBA00022842"/>
    </source>
</evidence>
<dbReference type="Gene3D" id="3.60.40.10">
    <property type="entry name" value="PPM-type phosphatase domain"/>
    <property type="match status" value="1"/>
</dbReference>
<dbReference type="Gramene" id="TraesJUL4B03G02345700.1">
    <property type="protein sequence ID" value="TraesJUL4B03G02345700.1"/>
    <property type="gene ID" value="TraesJUL4B03G02345700"/>
</dbReference>
<dbReference type="GeneID" id="123094886"/>
<evidence type="ECO:0000256" key="2">
    <source>
        <dbReference type="ARBA" id="ARBA00001946"/>
    </source>
</evidence>
<evidence type="ECO:0000256" key="9">
    <source>
        <dbReference type="ARBA" id="ARBA00023211"/>
    </source>
</evidence>
<comment type="catalytic activity">
    <reaction evidence="11">
        <text>O-phospho-L-threonyl-[protein] + H2O = L-threonyl-[protein] + phosphate</text>
        <dbReference type="Rhea" id="RHEA:47004"/>
        <dbReference type="Rhea" id="RHEA-COMP:11060"/>
        <dbReference type="Rhea" id="RHEA-COMP:11605"/>
        <dbReference type="ChEBI" id="CHEBI:15377"/>
        <dbReference type="ChEBI" id="CHEBI:30013"/>
        <dbReference type="ChEBI" id="CHEBI:43474"/>
        <dbReference type="ChEBI" id="CHEBI:61977"/>
        <dbReference type="EC" id="3.1.3.16"/>
    </reaction>
</comment>
<proteinExistence type="inferred from homology"/>
<evidence type="ECO:0000259" key="14">
    <source>
        <dbReference type="PROSITE" id="PS51746"/>
    </source>
</evidence>
<evidence type="ECO:0000256" key="12">
    <source>
        <dbReference type="RuleBase" id="RU003465"/>
    </source>
</evidence>
<dbReference type="Gramene" id="TraesMAC4B03G02326550.1">
    <property type="protein sequence ID" value="TraesMAC4B03G02326550.1"/>
    <property type="gene ID" value="TraesMAC4B03G02326550"/>
</dbReference>
<comment type="cofactor">
    <cofactor evidence="2">
        <name>Mg(2+)</name>
        <dbReference type="ChEBI" id="CHEBI:18420"/>
    </cofactor>
</comment>
<comment type="similarity">
    <text evidence="3 12">Belongs to the PP2C family.</text>
</comment>
<dbReference type="Pfam" id="PF00481">
    <property type="entry name" value="PP2C"/>
    <property type="match status" value="1"/>
</dbReference>
<dbReference type="EnsemblPlants" id="TraesCS4B02G184100.1">
    <property type="protein sequence ID" value="TraesCS4B02G184100.1"/>
    <property type="gene ID" value="TraesCS4B02G184100"/>
</dbReference>
<dbReference type="GO" id="GO:0046872">
    <property type="term" value="F:metal ion binding"/>
    <property type="evidence" value="ECO:0007669"/>
    <property type="project" value="UniProtKB-KW"/>
</dbReference>
<keyword evidence="8 12" id="KW-0904">Protein phosphatase</keyword>
<evidence type="ECO:0000256" key="3">
    <source>
        <dbReference type="ARBA" id="ARBA00006702"/>
    </source>
</evidence>
<dbReference type="Gramene" id="TraesCAD_scaffold_012011_01G000300.1">
    <property type="protein sequence ID" value="TraesCAD_scaffold_012011_01G000300.1"/>
    <property type="gene ID" value="TraesCAD_scaffold_012011_01G000300"/>
</dbReference>
<keyword evidence="16" id="KW-1185">Reference proteome</keyword>
<dbReference type="PANTHER" id="PTHR13832:SF285">
    <property type="entry name" value="PROTEIN PHOSPHATASE 2C 22-RELATED"/>
    <property type="match status" value="1"/>
</dbReference>
<evidence type="ECO:0000256" key="6">
    <source>
        <dbReference type="ARBA" id="ARBA00022801"/>
    </source>
</evidence>
<comment type="cofactor">
    <cofactor evidence="1">
        <name>Mn(2+)</name>
        <dbReference type="ChEBI" id="CHEBI:29035"/>
    </cofactor>
</comment>
<feature type="region of interest" description="Disordered" evidence="13">
    <location>
        <begin position="363"/>
        <end position="383"/>
    </location>
</feature>
<dbReference type="Proteomes" id="UP000019116">
    <property type="component" value="Chromosome 4B"/>
</dbReference>
<keyword evidence="5" id="KW-0479">Metal-binding</keyword>
<evidence type="ECO:0000256" key="11">
    <source>
        <dbReference type="ARBA" id="ARBA00048336"/>
    </source>
</evidence>
<dbReference type="SMR" id="A0A3B6IRF3"/>
<dbReference type="InterPro" id="IPR036457">
    <property type="entry name" value="PPM-type-like_dom_sf"/>
</dbReference>
<dbReference type="InterPro" id="IPR015655">
    <property type="entry name" value="PP2C"/>
</dbReference>
<dbReference type="GO" id="GO:0004722">
    <property type="term" value="F:protein serine/threonine phosphatase activity"/>
    <property type="evidence" value="ECO:0000318"/>
    <property type="project" value="GO_Central"/>
</dbReference>
<dbReference type="PROSITE" id="PS51746">
    <property type="entry name" value="PPM_2"/>
    <property type="match status" value="1"/>
</dbReference>
<evidence type="ECO:0000256" key="13">
    <source>
        <dbReference type="SAM" id="MobiDB-lite"/>
    </source>
</evidence>
<reference evidence="15" key="1">
    <citation type="submission" date="2018-08" db="EMBL/GenBank/DDBJ databases">
        <authorList>
            <person name="Rossello M."/>
        </authorList>
    </citation>
    <scope>NUCLEOTIDE SEQUENCE [LARGE SCALE GENOMIC DNA]</scope>
    <source>
        <strain evidence="15">cv. Chinese Spring</strain>
    </source>
</reference>
<dbReference type="InterPro" id="IPR001932">
    <property type="entry name" value="PPM-type_phosphatase-like_dom"/>
</dbReference>
<dbReference type="AlphaFoldDB" id="A0A3B6IRF3"/>
<keyword evidence="9" id="KW-0464">Manganese</keyword>
<keyword evidence="7" id="KW-0460">Magnesium</keyword>